<accession>A0A067SPA1</accession>
<proteinExistence type="predicted"/>
<evidence type="ECO:0000313" key="3">
    <source>
        <dbReference type="Proteomes" id="UP000027222"/>
    </source>
</evidence>
<organism evidence="2 3">
    <name type="scientific">Galerina marginata (strain CBS 339.88)</name>
    <dbReference type="NCBI Taxonomy" id="685588"/>
    <lineage>
        <taxon>Eukaryota</taxon>
        <taxon>Fungi</taxon>
        <taxon>Dikarya</taxon>
        <taxon>Basidiomycota</taxon>
        <taxon>Agaricomycotina</taxon>
        <taxon>Agaricomycetes</taxon>
        <taxon>Agaricomycetidae</taxon>
        <taxon>Agaricales</taxon>
        <taxon>Agaricineae</taxon>
        <taxon>Strophariaceae</taxon>
        <taxon>Galerina</taxon>
    </lineage>
</organism>
<evidence type="ECO:0000259" key="1">
    <source>
        <dbReference type="SMART" id="SM00829"/>
    </source>
</evidence>
<dbReference type="AlphaFoldDB" id="A0A067SPA1"/>
<name>A0A067SPA1_GALM3</name>
<dbReference type="HOGENOM" id="CLU_026673_16_5_1"/>
<dbReference type="CDD" id="cd08249">
    <property type="entry name" value="enoyl_reductase_like"/>
    <property type="match status" value="1"/>
</dbReference>
<keyword evidence="3" id="KW-1185">Reference proteome</keyword>
<dbReference type="InterPro" id="IPR020843">
    <property type="entry name" value="ER"/>
</dbReference>
<dbReference type="SMART" id="SM00829">
    <property type="entry name" value="PKS_ER"/>
    <property type="match status" value="1"/>
</dbReference>
<dbReference type="EMBL" id="KL142407">
    <property type="protein sequence ID" value="KDR68598.1"/>
    <property type="molecule type" value="Genomic_DNA"/>
</dbReference>
<dbReference type="Gene3D" id="3.90.180.10">
    <property type="entry name" value="Medium-chain alcohol dehydrogenases, catalytic domain"/>
    <property type="match status" value="1"/>
</dbReference>
<dbReference type="SUPFAM" id="SSF50129">
    <property type="entry name" value="GroES-like"/>
    <property type="match status" value="1"/>
</dbReference>
<dbReference type="InterPro" id="IPR013149">
    <property type="entry name" value="ADH-like_C"/>
</dbReference>
<dbReference type="InterPro" id="IPR013154">
    <property type="entry name" value="ADH-like_N"/>
</dbReference>
<dbReference type="InterPro" id="IPR011032">
    <property type="entry name" value="GroES-like_sf"/>
</dbReference>
<sequence length="345" mass="36918">MPATQKALFLDKQHGNFVLGETEIYKPGPGEVLIKINSTSLNPVEWRIQRFEVFIQHFPAILGGDIAGDVEEVGEGVTEFKKGDRVFTHGQYMNRFAAFQQYAIAFASTVARIPPNVTYDQAASLPVVLTVTYVGLYNRNPFGVGLSPPISEETQGKYAGTPIVVLGGSSSVGQLVLQFAKLSGFSPIITTASVKHTELLKSLGATHVLDRNLPADDLVAEVKKIAGKSIDLVYDSVSAADTQQVGLDLLAPGGQLLIVDQPSVKVPEDKTVIAALGVLRLPHNIELLETLYHDKISGFLEKGIIKANNVEVLPGGLAGIVDGLARLEANKVSGLKLVAHPHETA</sequence>
<dbReference type="PANTHER" id="PTHR45348">
    <property type="entry name" value="HYPOTHETICAL OXIDOREDUCTASE (EUROFUNG)"/>
    <property type="match status" value="1"/>
</dbReference>
<dbReference type="InterPro" id="IPR036291">
    <property type="entry name" value="NAD(P)-bd_dom_sf"/>
</dbReference>
<dbReference type="GO" id="GO:0016651">
    <property type="term" value="F:oxidoreductase activity, acting on NAD(P)H"/>
    <property type="evidence" value="ECO:0007669"/>
    <property type="project" value="InterPro"/>
</dbReference>
<gene>
    <name evidence="2" type="ORF">GALMADRAFT_256880</name>
</gene>
<dbReference type="OrthoDB" id="3233595at2759"/>
<evidence type="ECO:0000313" key="2">
    <source>
        <dbReference type="EMBL" id="KDR68598.1"/>
    </source>
</evidence>
<dbReference type="SUPFAM" id="SSF51735">
    <property type="entry name" value="NAD(P)-binding Rossmann-fold domains"/>
    <property type="match status" value="1"/>
</dbReference>
<dbReference type="Pfam" id="PF08240">
    <property type="entry name" value="ADH_N"/>
    <property type="match status" value="1"/>
</dbReference>
<reference evidence="3" key="1">
    <citation type="journal article" date="2014" name="Proc. Natl. Acad. Sci. U.S.A.">
        <title>Extensive sampling of basidiomycete genomes demonstrates inadequacy of the white-rot/brown-rot paradigm for wood decay fungi.</title>
        <authorList>
            <person name="Riley R."/>
            <person name="Salamov A.A."/>
            <person name="Brown D.W."/>
            <person name="Nagy L.G."/>
            <person name="Floudas D."/>
            <person name="Held B.W."/>
            <person name="Levasseur A."/>
            <person name="Lombard V."/>
            <person name="Morin E."/>
            <person name="Otillar R."/>
            <person name="Lindquist E.A."/>
            <person name="Sun H."/>
            <person name="LaButti K.M."/>
            <person name="Schmutz J."/>
            <person name="Jabbour D."/>
            <person name="Luo H."/>
            <person name="Baker S.E."/>
            <person name="Pisabarro A.G."/>
            <person name="Walton J.D."/>
            <person name="Blanchette R.A."/>
            <person name="Henrissat B."/>
            <person name="Martin F."/>
            <person name="Cullen D."/>
            <person name="Hibbett D.S."/>
            <person name="Grigoriev I.V."/>
        </authorList>
    </citation>
    <scope>NUCLEOTIDE SEQUENCE [LARGE SCALE GENOMIC DNA]</scope>
    <source>
        <strain evidence="3">CBS 339.88</strain>
    </source>
</reference>
<dbReference type="Pfam" id="PF00107">
    <property type="entry name" value="ADH_zinc_N"/>
    <property type="match status" value="1"/>
</dbReference>
<dbReference type="InterPro" id="IPR047122">
    <property type="entry name" value="Trans-enoyl_RdTase-like"/>
</dbReference>
<dbReference type="Gene3D" id="3.40.50.720">
    <property type="entry name" value="NAD(P)-binding Rossmann-like Domain"/>
    <property type="match status" value="1"/>
</dbReference>
<dbReference type="PANTHER" id="PTHR45348:SF2">
    <property type="entry name" value="ZINC-TYPE ALCOHOL DEHYDROGENASE-LIKE PROTEIN C2E1P3.01"/>
    <property type="match status" value="1"/>
</dbReference>
<feature type="domain" description="Enoyl reductase (ER)" evidence="1">
    <location>
        <begin position="12"/>
        <end position="339"/>
    </location>
</feature>
<protein>
    <recommendedName>
        <fullName evidence="1">Enoyl reductase (ER) domain-containing protein</fullName>
    </recommendedName>
</protein>
<dbReference type="Proteomes" id="UP000027222">
    <property type="component" value="Unassembled WGS sequence"/>
</dbReference>
<dbReference type="STRING" id="685588.A0A067SPA1"/>